<sequence>MTTGDTYTRAELATVAWRTSTRSGSAGGSNCVEVGVLWRTSSRSANGGGNCVEVGAGDERVLVRDSKDRAGGLVAVSPVAWAAFTGAVRGGRLAG</sequence>
<keyword evidence="3" id="KW-1185">Reference proteome</keyword>
<dbReference type="Pfam" id="PF04149">
    <property type="entry name" value="DUF397"/>
    <property type="match status" value="2"/>
</dbReference>
<dbReference type="EMBL" id="BOMB01000001">
    <property type="protein sequence ID" value="GID09528.1"/>
    <property type="molecule type" value="Genomic_DNA"/>
</dbReference>
<reference evidence="2" key="1">
    <citation type="submission" date="2021-01" db="EMBL/GenBank/DDBJ databases">
        <title>Whole genome shotgun sequence of Actinocatenispora rupis NBRC 107355.</title>
        <authorList>
            <person name="Komaki H."/>
            <person name="Tamura T."/>
        </authorList>
    </citation>
    <scope>NUCLEOTIDE SEQUENCE</scope>
    <source>
        <strain evidence="2">NBRC 107355</strain>
    </source>
</reference>
<dbReference type="InterPro" id="IPR007278">
    <property type="entry name" value="DUF397"/>
</dbReference>
<evidence type="ECO:0000259" key="1">
    <source>
        <dbReference type="Pfam" id="PF04149"/>
    </source>
</evidence>
<comment type="caution">
    <text evidence="2">The sequence shown here is derived from an EMBL/GenBank/DDBJ whole genome shotgun (WGS) entry which is preliminary data.</text>
</comment>
<dbReference type="AlphaFoldDB" id="A0A8J3J6N5"/>
<proteinExistence type="predicted"/>
<feature type="domain" description="DUF397" evidence="1">
    <location>
        <begin position="38"/>
        <end position="89"/>
    </location>
</feature>
<feature type="domain" description="DUF397" evidence="1">
    <location>
        <begin position="16"/>
        <end position="34"/>
    </location>
</feature>
<dbReference type="Proteomes" id="UP000612808">
    <property type="component" value="Unassembled WGS sequence"/>
</dbReference>
<accession>A0A8J3J6N5</accession>
<name>A0A8J3J6N5_9ACTN</name>
<organism evidence="2 3">
    <name type="scientific">Actinocatenispora rupis</name>
    <dbReference type="NCBI Taxonomy" id="519421"/>
    <lineage>
        <taxon>Bacteria</taxon>
        <taxon>Bacillati</taxon>
        <taxon>Actinomycetota</taxon>
        <taxon>Actinomycetes</taxon>
        <taxon>Micromonosporales</taxon>
        <taxon>Micromonosporaceae</taxon>
        <taxon>Actinocatenispora</taxon>
    </lineage>
</organism>
<evidence type="ECO:0000313" key="2">
    <source>
        <dbReference type="EMBL" id="GID09528.1"/>
    </source>
</evidence>
<protein>
    <recommendedName>
        <fullName evidence="1">DUF397 domain-containing protein</fullName>
    </recommendedName>
</protein>
<gene>
    <name evidence="2" type="ORF">Aru02nite_04170</name>
</gene>
<evidence type="ECO:0000313" key="3">
    <source>
        <dbReference type="Proteomes" id="UP000612808"/>
    </source>
</evidence>